<sequence length="108" mass="11864">MRGAWIRWCSRGTVFHLLALQCPGEGPQCPVRRQVPVGFEFRTRSRWRVDGAGVSPAVPHAREAVGVNSTFGGAAHGRRDQVRVVAEVGEFNAVQCLFHLDPISAEAR</sequence>
<keyword evidence="2" id="KW-1185">Reference proteome</keyword>
<gene>
    <name evidence="1" type="ORF">KYY02_08215</name>
</gene>
<comment type="caution">
    <text evidence="1">The sequence shown here is derived from an EMBL/GenBank/DDBJ whole genome shotgun (WGS) entry which is preliminary data.</text>
</comment>
<dbReference type="InterPro" id="IPR032290">
    <property type="entry name" value="DUF4839"/>
</dbReference>
<name>A0ABV4IYS3_9ACTN</name>
<organism evidence="1 2">
    <name type="scientific">Streptomyces pimonensis</name>
    <dbReference type="NCBI Taxonomy" id="2860288"/>
    <lineage>
        <taxon>Bacteria</taxon>
        <taxon>Bacillati</taxon>
        <taxon>Actinomycetota</taxon>
        <taxon>Actinomycetes</taxon>
        <taxon>Kitasatosporales</taxon>
        <taxon>Streptomycetaceae</taxon>
        <taxon>Streptomyces</taxon>
    </lineage>
</organism>
<evidence type="ECO:0000313" key="1">
    <source>
        <dbReference type="EMBL" id="MEZ3178688.1"/>
    </source>
</evidence>
<reference evidence="1 2" key="1">
    <citation type="journal article" date="2021" name="Res Sq">
        <title>Streptomyces Pimoensis sp. nov., Isolated From the Taklimakan Desert in Xinjiang, China.</title>
        <authorList>
            <person name="Zhang P."/>
            <person name="Luo X."/>
            <person name="Luo X."/>
            <person name="Liu Z."/>
            <person name="Xia Z."/>
            <person name="Wan C."/>
            <person name="zhang L."/>
        </authorList>
    </citation>
    <scope>NUCLEOTIDE SEQUENCE [LARGE SCALE GENOMIC DNA]</scope>
    <source>
        <strain evidence="1 2">TRM75549</strain>
    </source>
</reference>
<evidence type="ECO:0000313" key="2">
    <source>
        <dbReference type="Proteomes" id="UP001567537"/>
    </source>
</evidence>
<protein>
    <submittedName>
        <fullName evidence="1">DUF4839 domain-containing protein</fullName>
    </submittedName>
</protein>
<accession>A0ABV4IYS3</accession>
<dbReference type="Proteomes" id="UP001567537">
    <property type="component" value="Unassembled WGS sequence"/>
</dbReference>
<proteinExistence type="predicted"/>
<dbReference type="EMBL" id="JAHWZY010000006">
    <property type="protein sequence ID" value="MEZ3178688.1"/>
    <property type="molecule type" value="Genomic_DNA"/>
</dbReference>
<dbReference type="Pfam" id="PF16127">
    <property type="entry name" value="DUF4839"/>
    <property type="match status" value="1"/>
</dbReference>